<keyword evidence="2" id="KW-1185">Reference proteome</keyword>
<reference evidence="1 2" key="1">
    <citation type="submission" date="2016-01" db="EMBL/GenBank/DDBJ databases">
        <title>Complete genome sequence of strain Lentibacillus amyloliquefaciens LAM0015T isolated from saline sediment.</title>
        <authorList>
            <person name="Wang J.-L."/>
            <person name="He M.-X."/>
        </authorList>
    </citation>
    <scope>NUCLEOTIDE SEQUENCE [LARGE SCALE GENOMIC DNA]</scope>
    <source>
        <strain evidence="1 2">LAM0015</strain>
    </source>
</reference>
<dbReference type="Proteomes" id="UP000050331">
    <property type="component" value="Chromosome"/>
</dbReference>
<dbReference type="EMBL" id="CP013862">
    <property type="protein sequence ID" value="ALX47750.1"/>
    <property type="molecule type" value="Genomic_DNA"/>
</dbReference>
<dbReference type="RefSeq" id="WP_068441901.1">
    <property type="nucleotide sequence ID" value="NZ_CP013862.1"/>
</dbReference>
<organism evidence="1 2">
    <name type="scientific">Lentibacillus amyloliquefaciens</name>
    <dbReference type="NCBI Taxonomy" id="1472767"/>
    <lineage>
        <taxon>Bacteria</taxon>
        <taxon>Bacillati</taxon>
        <taxon>Bacillota</taxon>
        <taxon>Bacilli</taxon>
        <taxon>Bacillales</taxon>
        <taxon>Bacillaceae</taxon>
        <taxon>Lentibacillus</taxon>
    </lineage>
</organism>
<protein>
    <submittedName>
        <fullName evidence="1">Uncharacterized protein</fullName>
    </submittedName>
</protein>
<dbReference type="AlphaFoldDB" id="A0A0U4F2E4"/>
<dbReference type="KEGG" id="lao:AOX59_03490"/>
<accession>A0A0U4F2E4</accession>
<gene>
    <name evidence="1" type="ORF">AOX59_03490</name>
</gene>
<proteinExistence type="predicted"/>
<name>A0A0U4F2E4_9BACI</name>
<evidence type="ECO:0000313" key="1">
    <source>
        <dbReference type="EMBL" id="ALX47750.1"/>
    </source>
</evidence>
<sequence>MKPIVRCVTAVDSYEFLFYSSGNGIRRTINSVISVFAREILRIIQDYYLNVTTEDGNDGTMFPETIPSTNPACIMTDRSLGSEVQVIRQSEGWSHSTREGMPMDMLHG</sequence>
<evidence type="ECO:0000313" key="2">
    <source>
        <dbReference type="Proteomes" id="UP000050331"/>
    </source>
</evidence>